<dbReference type="Proteomes" id="UP000824890">
    <property type="component" value="Unassembled WGS sequence"/>
</dbReference>
<sequence length="428" mass="47963">MDDLLVVFWIVLLTTVLVSADICFERSGFFTPNDTYDLNRRLMLSSLPSNVTANDGFYTTSTGQDPNRVYGLGMCVAGTDARSCSDCIISSSARLLRNCTNQTEGIDWRMDRTLCLVRYSNRSFYGSLGMEILRSENYTRDVQANMTDLEITWEALMIGLIDQAPSLYYAAGIRKLESSISHVYSVVQCSRDISLENCTHCLQENVIEYRSCCRGRQGGIISRSSCFIRWEVYPFLDLFDNIAPEKDGKKISTGTIVAIVVVPVVLLALGYALWERREAFKAFTTDTGDDITTSGSLQFEFKAIEAATSNFHNTNKLGHGGFGEVYKVWRLWNNDSLLEMIDPAMKENYDSCEVIRCIHIGLLCVQENHADRPTMSTIFHMLTNASITLHMPQPPGFVFGVRSKSNLLEERSQSGPSISISITCVSPR</sequence>
<feature type="transmembrane region" description="Helical" evidence="3">
    <location>
        <begin position="251"/>
        <end position="274"/>
    </location>
</feature>
<evidence type="ECO:0000256" key="1">
    <source>
        <dbReference type="ARBA" id="ARBA00022729"/>
    </source>
</evidence>
<evidence type="ECO:0000256" key="3">
    <source>
        <dbReference type="SAM" id="Phobius"/>
    </source>
</evidence>
<organism evidence="6 7">
    <name type="scientific">Brassica napus</name>
    <name type="common">Rape</name>
    <dbReference type="NCBI Taxonomy" id="3708"/>
    <lineage>
        <taxon>Eukaryota</taxon>
        <taxon>Viridiplantae</taxon>
        <taxon>Streptophyta</taxon>
        <taxon>Embryophyta</taxon>
        <taxon>Tracheophyta</taxon>
        <taxon>Spermatophyta</taxon>
        <taxon>Magnoliopsida</taxon>
        <taxon>eudicotyledons</taxon>
        <taxon>Gunneridae</taxon>
        <taxon>Pentapetalae</taxon>
        <taxon>rosids</taxon>
        <taxon>malvids</taxon>
        <taxon>Brassicales</taxon>
        <taxon>Brassicaceae</taxon>
        <taxon>Brassiceae</taxon>
        <taxon>Brassica</taxon>
    </lineage>
</organism>
<dbReference type="PROSITE" id="PS51473">
    <property type="entry name" value="GNK2"/>
    <property type="match status" value="2"/>
</dbReference>
<dbReference type="PANTHER" id="PTHR32099">
    <property type="entry name" value="CYSTEINE-RICH REPEAT SECRETORY PROTEIN"/>
    <property type="match status" value="1"/>
</dbReference>
<keyword evidence="1 4" id="KW-0732">Signal</keyword>
<dbReference type="SUPFAM" id="SSF56112">
    <property type="entry name" value="Protein kinase-like (PK-like)"/>
    <property type="match status" value="2"/>
</dbReference>
<reference evidence="6 7" key="1">
    <citation type="submission" date="2021-05" db="EMBL/GenBank/DDBJ databases">
        <title>Genome Assembly of Synthetic Allotetraploid Brassica napus Reveals Homoeologous Exchanges between Subgenomes.</title>
        <authorList>
            <person name="Davis J.T."/>
        </authorList>
    </citation>
    <scope>NUCLEOTIDE SEQUENCE [LARGE SCALE GENOMIC DNA]</scope>
    <source>
        <strain evidence="7">cv. Da-Ae</strain>
        <tissue evidence="6">Seedling</tissue>
    </source>
</reference>
<evidence type="ECO:0000313" key="6">
    <source>
        <dbReference type="EMBL" id="KAH0941665.1"/>
    </source>
</evidence>
<dbReference type="EMBL" id="JAGKQM010000001">
    <property type="protein sequence ID" value="KAH0941665.1"/>
    <property type="molecule type" value="Genomic_DNA"/>
</dbReference>
<feature type="signal peptide" evidence="4">
    <location>
        <begin position="1"/>
        <end position="20"/>
    </location>
</feature>
<name>A0ABQ8ELY9_BRANA</name>
<evidence type="ECO:0000259" key="5">
    <source>
        <dbReference type="PROSITE" id="PS51473"/>
    </source>
</evidence>
<dbReference type="InterPro" id="IPR002902">
    <property type="entry name" value="GNK2"/>
</dbReference>
<dbReference type="Gene3D" id="1.10.510.10">
    <property type="entry name" value="Transferase(Phosphotransferase) domain 1"/>
    <property type="match status" value="1"/>
</dbReference>
<protein>
    <recommendedName>
        <fullName evidence="5">Gnk2-homologous domain-containing protein</fullName>
    </recommendedName>
</protein>
<proteinExistence type="predicted"/>
<dbReference type="InterPro" id="IPR038408">
    <property type="entry name" value="GNK2_sf"/>
</dbReference>
<keyword evidence="2" id="KW-0677">Repeat</keyword>
<keyword evidence="3" id="KW-0472">Membrane</keyword>
<accession>A0ABQ8ELY9</accession>
<feature type="domain" description="Gnk2-homologous" evidence="5">
    <location>
        <begin position="131"/>
        <end position="235"/>
    </location>
</feature>
<keyword evidence="3" id="KW-0812">Transmembrane</keyword>
<dbReference type="Gene3D" id="3.30.430.20">
    <property type="entry name" value="Gnk2 domain, C-X8-C-X2-C motif"/>
    <property type="match status" value="2"/>
</dbReference>
<dbReference type="Pfam" id="PF01657">
    <property type="entry name" value="Stress-antifung"/>
    <property type="match status" value="2"/>
</dbReference>
<keyword evidence="7" id="KW-1185">Reference proteome</keyword>
<dbReference type="InterPro" id="IPR011009">
    <property type="entry name" value="Kinase-like_dom_sf"/>
</dbReference>
<gene>
    <name evidence="6" type="ORF">HID58_001302</name>
</gene>
<feature type="chain" id="PRO_5045120538" description="Gnk2-homologous domain-containing protein" evidence="4">
    <location>
        <begin position="21"/>
        <end position="428"/>
    </location>
</feature>
<evidence type="ECO:0000256" key="2">
    <source>
        <dbReference type="ARBA" id="ARBA00022737"/>
    </source>
</evidence>
<keyword evidence="3" id="KW-1133">Transmembrane helix</keyword>
<evidence type="ECO:0000313" key="7">
    <source>
        <dbReference type="Proteomes" id="UP000824890"/>
    </source>
</evidence>
<dbReference type="CDD" id="cd23509">
    <property type="entry name" value="Gnk2-like"/>
    <property type="match status" value="2"/>
</dbReference>
<evidence type="ECO:0000256" key="4">
    <source>
        <dbReference type="SAM" id="SignalP"/>
    </source>
</evidence>
<dbReference type="PANTHER" id="PTHR32099:SF92">
    <property type="entry name" value="CYSTEINE-RICH RECEPTOR-LIKE PROTEIN KINASE 11"/>
    <property type="match status" value="1"/>
</dbReference>
<feature type="domain" description="Gnk2-homologous" evidence="5">
    <location>
        <begin position="18"/>
        <end position="124"/>
    </location>
</feature>
<comment type="caution">
    <text evidence="6">The sequence shown here is derived from an EMBL/GenBank/DDBJ whole genome shotgun (WGS) entry which is preliminary data.</text>
</comment>